<feature type="transmembrane region" description="Helical" evidence="7">
    <location>
        <begin position="452"/>
        <end position="470"/>
    </location>
</feature>
<feature type="compositionally biased region" description="Basic and acidic residues" evidence="6">
    <location>
        <begin position="34"/>
        <end position="45"/>
    </location>
</feature>
<keyword evidence="3 7" id="KW-1133">Transmembrane helix</keyword>
<evidence type="ECO:0008006" key="10">
    <source>
        <dbReference type="Google" id="ProtNLM"/>
    </source>
</evidence>
<dbReference type="GO" id="GO:0016020">
    <property type="term" value="C:membrane"/>
    <property type="evidence" value="ECO:0007669"/>
    <property type="project" value="UniProtKB-SubCell"/>
</dbReference>
<gene>
    <name evidence="8" type="ORF">L201_006896</name>
</gene>
<dbReference type="AlphaFoldDB" id="A0AAX4K4A3"/>
<dbReference type="InterPro" id="IPR011701">
    <property type="entry name" value="MFS"/>
</dbReference>
<keyword evidence="5" id="KW-0175">Coiled coil</keyword>
<dbReference type="GeneID" id="91097565"/>
<dbReference type="PANTHER" id="PTHR23507:SF1">
    <property type="entry name" value="FI18259P1-RELATED"/>
    <property type="match status" value="1"/>
</dbReference>
<dbReference type="SUPFAM" id="SSF103473">
    <property type="entry name" value="MFS general substrate transporter"/>
    <property type="match status" value="2"/>
</dbReference>
<evidence type="ECO:0000256" key="1">
    <source>
        <dbReference type="ARBA" id="ARBA00004141"/>
    </source>
</evidence>
<feature type="compositionally biased region" description="Polar residues" evidence="6">
    <location>
        <begin position="1"/>
        <end position="15"/>
    </location>
</feature>
<dbReference type="Proteomes" id="UP001355207">
    <property type="component" value="Chromosome 9"/>
</dbReference>
<feature type="compositionally biased region" description="Polar residues" evidence="6">
    <location>
        <begin position="69"/>
        <end position="84"/>
    </location>
</feature>
<keyword evidence="2 7" id="KW-0812">Transmembrane</keyword>
<dbReference type="InterPro" id="IPR036259">
    <property type="entry name" value="MFS_trans_sf"/>
</dbReference>
<comment type="subcellular location">
    <subcellularLocation>
        <location evidence="1">Membrane</location>
        <topology evidence="1">Multi-pass membrane protein</topology>
    </subcellularLocation>
</comment>
<dbReference type="RefSeq" id="XP_066078706.1">
    <property type="nucleotide sequence ID" value="XM_066222609.1"/>
</dbReference>
<name>A0AAX4K4A3_9TREE</name>
<dbReference type="EMBL" id="CP144106">
    <property type="protein sequence ID" value="WWC91944.1"/>
    <property type="molecule type" value="Genomic_DNA"/>
</dbReference>
<feature type="transmembrane region" description="Helical" evidence="7">
    <location>
        <begin position="320"/>
        <end position="339"/>
    </location>
</feature>
<organism evidence="8 9">
    <name type="scientific">Kwoniella dendrophila CBS 6074</name>
    <dbReference type="NCBI Taxonomy" id="1295534"/>
    <lineage>
        <taxon>Eukaryota</taxon>
        <taxon>Fungi</taxon>
        <taxon>Dikarya</taxon>
        <taxon>Basidiomycota</taxon>
        <taxon>Agaricomycotina</taxon>
        <taxon>Tremellomycetes</taxon>
        <taxon>Tremellales</taxon>
        <taxon>Cryptococcaceae</taxon>
        <taxon>Kwoniella</taxon>
    </lineage>
</organism>
<dbReference type="Gene3D" id="1.20.1250.20">
    <property type="entry name" value="MFS general substrate transporter like domains"/>
    <property type="match status" value="2"/>
</dbReference>
<keyword evidence="4 7" id="KW-0472">Membrane</keyword>
<accession>A0AAX4K4A3</accession>
<feature type="region of interest" description="Disordered" evidence="6">
    <location>
        <begin position="837"/>
        <end position="868"/>
    </location>
</feature>
<proteinExistence type="predicted"/>
<dbReference type="GO" id="GO:0022857">
    <property type="term" value="F:transmembrane transporter activity"/>
    <property type="evidence" value="ECO:0007669"/>
    <property type="project" value="InterPro"/>
</dbReference>
<feature type="compositionally biased region" description="Basic and acidic residues" evidence="6">
    <location>
        <begin position="267"/>
        <end position="302"/>
    </location>
</feature>
<dbReference type="Pfam" id="PF07690">
    <property type="entry name" value="MFS_1"/>
    <property type="match status" value="1"/>
</dbReference>
<feature type="transmembrane region" description="Helical" evidence="7">
    <location>
        <begin position="583"/>
        <end position="604"/>
    </location>
</feature>
<feature type="region of interest" description="Disordered" evidence="6">
    <location>
        <begin position="66"/>
        <end position="107"/>
    </location>
</feature>
<feature type="compositionally biased region" description="Basic and acidic residues" evidence="6">
    <location>
        <begin position="98"/>
        <end position="107"/>
    </location>
</feature>
<feature type="compositionally biased region" description="Low complexity" evidence="6">
    <location>
        <begin position="16"/>
        <end position="33"/>
    </location>
</feature>
<feature type="transmembrane region" description="Helical" evidence="7">
    <location>
        <begin position="419"/>
        <end position="446"/>
    </location>
</feature>
<evidence type="ECO:0000313" key="8">
    <source>
        <dbReference type="EMBL" id="WWC91944.1"/>
    </source>
</evidence>
<feature type="region of interest" description="Disordered" evidence="6">
    <location>
        <begin position="1"/>
        <end position="47"/>
    </location>
</feature>
<evidence type="ECO:0000256" key="3">
    <source>
        <dbReference type="ARBA" id="ARBA00022989"/>
    </source>
</evidence>
<reference evidence="8 9" key="1">
    <citation type="submission" date="2024-01" db="EMBL/GenBank/DDBJ databases">
        <title>Comparative genomics of Cryptococcus and Kwoniella reveals pathogenesis evolution and contrasting modes of karyotype evolution via chromosome fusion or intercentromeric recombination.</title>
        <authorList>
            <person name="Coelho M.A."/>
            <person name="David-Palma M."/>
            <person name="Shea T."/>
            <person name="Bowers K."/>
            <person name="McGinley-Smith S."/>
            <person name="Mohammad A.W."/>
            <person name="Gnirke A."/>
            <person name="Yurkov A.M."/>
            <person name="Nowrousian M."/>
            <person name="Sun S."/>
            <person name="Cuomo C.A."/>
            <person name="Heitman J."/>
        </authorList>
    </citation>
    <scope>NUCLEOTIDE SEQUENCE [LARGE SCALE GENOMIC DNA]</scope>
    <source>
        <strain evidence="8 9">CBS 6074</strain>
    </source>
</reference>
<evidence type="ECO:0000256" key="6">
    <source>
        <dbReference type="SAM" id="MobiDB-lite"/>
    </source>
</evidence>
<evidence type="ECO:0000256" key="2">
    <source>
        <dbReference type="ARBA" id="ARBA00022692"/>
    </source>
</evidence>
<feature type="transmembrane region" description="Helical" evidence="7">
    <location>
        <begin position="736"/>
        <end position="761"/>
    </location>
</feature>
<feature type="compositionally biased region" description="Low complexity" evidence="6">
    <location>
        <begin position="856"/>
        <end position="868"/>
    </location>
</feature>
<evidence type="ECO:0000256" key="7">
    <source>
        <dbReference type="SAM" id="Phobius"/>
    </source>
</evidence>
<feature type="region of interest" description="Disordered" evidence="6">
    <location>
        <begin position="234"/>
        <end position="302"/>
    </location>
</feature>
<evidence type="ECO:0000313" key="9">
    <source>
        <dbReference type="Proteomes" id="UP001355207"/>
    </source>
</evidence>
<sequence length="868" mass="95739">MSSSKSSRPTLRPNPSISSMTSSSSSTQTQSTIKPDHISHAHEQQHNYVPSFDDIGLTSNGITERALFSGNNTPSPSLLVSEQTPLLERQRQIKGKSKSKDTEKQIPEWKKPSPKWLYPFIIGVPLCIGMSIAPKAELYVNLACLAHPPSASKDSNNGHFQLAESSLVNQRVQSENPLNNYMYNGIGHNSYVGIGHDLQANMTVGTGDYVLSPADKWFLKLQRDIYEYRLNHQSNSTKSIPSGRPIILPPSTTSSEPKVEPTSPLPRPDKPYPSDKDGNEDKSPNENDKTKDNDNHRPYEEIDPRLCKKDAKVQAAAAKLTMMMTLTMGLLSALTTGFWGQTSDKLGRTKIIAVVEIGLLLNEICFIVIANFPYAVPGGYRLLLLGPIIEGLLGGYSTISATLNAYVSDITPDGSRVTIFARISGIFMAGFAVGPVLGSLLISWTGNIMTPFYVNAIVYTLYIPLLSFLLPESLSFEAREELAKKAKTLKEEAKKRDELEREWENETPFINNNNEDVDPLLSGWSRMSSFSTTPNQNNQTHSKRRKKLMGKIKRSLRKLFGFLEPLTIFIPTKHEENDQHRDWNLTVVGAALFFMSMIFGIMSIKAQYTFYAFGWTSTQLGPYMSVTAFSRSFVLIVLVPIVMHYVKPRFLPNEDANPVAQVGDPAIDEEVIESVLHNDQPSSTQDIENQNGKVGILPSESKLQPKRSAHLDLYTVRISLLLETIPYIFLSLSPSPIGFIFCSILTTLGGPSNPAANSLALSLLKDPNQSGRLFGALSVLHALGANLLSPLLFGTIFASTVGTYAATIFILAAVSLVLAQICVSFVRLDKKSKSEIGQEENEIDGVRRGRSRRVKSVNSSSSSSQVQM</sequence>
<keyword evidence="9" id="KW-1185">Reference proteome</keyword>
<feature type="transmembrane region" description="Helical" evidence="7">
    <location>
        <begin position="351"/>
        <end position="376"/>
    </location>
</feature>
<feature type="coiled-coil region" evidence="5">
    <location>
        <begin position="479"/>
        <end position="506"/>
    </location>
</feature>
<evidence type="ECO:0000256" key="5">
    <source>
        <dbReference type="SAM" id="Coils"/>
    </source>
</evidence>
<feature type="transmembrane region" description="Helical" evidence="7">
    <location>
        <begin position="804"/>
        <end position="826"/>
    </location>
</feature>
<protein>
    <recommendedName>
        <fullName evidence="10">Major facilitator superfamily (MFS) profile domain-containing protein</fullName>
    </recommendedName>
</protein>
<feature type="transmembrane region" description="Helical" evidence="7">
    <location>
        <begin position="624"/>
        <end position="646"/>
    </location>
</feature>
<feature type="transmembrane region" description="Helical" evidence="7">
    <location>
        <begin position="382"/>
        <end position="407"/>
    </location>
</feature>
<evidence type="ECO:0000256" key="4">
    <source>
        <dbReference type="ARBA" id="ARBA00023136"/>
    </source>
</evidence>
<dbReference type="PANTHER" id="PTHR23507">
    <property type="entry name" value="ZGC:174356"/>
    <property type="match status" value="1"/>
</dbReference>